<gene>
    <name evidence="2" type="ORF">G5714_000987</name>
</gene>
<keyword evidence="1" id="KW-0812">Transmembrane</keyword>
<proteinExistence type="predicted"/>
<name>A0A7J6DHX2_9TELE</name>
<keyword evidence="3" id="KW-1185">Reference proteome</keyword>
<evidence type="ECO:0000313" key="3">
    <source>
        <dbReference type="Proteomes" id="UP000579812"/>
    </source>
</evidence>
<comment type="caution">
    <text evidence="2">The sequence shown here is derived from an EMBL/GenBank/DDBJ whole genome shotgun (WGS) entry which is preliminary data.</text>
</comment>
<sequence length="196" mass="22101">MRVKAGDRITLYCDCVISLGSDIVWWRNCSHEHQPSLLIDPSEIFKETFSHFSFVLNSSDPDGIINAKFDYEYGNKTTRLSVLESVRPGAERFNTSSTPPASDCMLCWTLLFSVCPVCVLLSLLSSICVYCFCQRKTTGSEAPTENRRDEEGERTTNHKYFHLNMQQIECHESVCVRPGEAAGHADELTQFTSNPS</sequence>
<evidence type="ECO:0000256" key="1">
    <source>
        <dbReference type="SAM" id="Phobius"/>
    </source>
</evidence>
<dbReference type="AlphaFoldDB" id="A0A7J6DHX2"/>
<protein>
    <submittedName>
        <fullName evidence="2">Uncharacterized protein</fullName>
    </submittedName>
</protein>
<dbReference type="Proteomes" id="UP000579812">
    <property type="component" value="Unassembled WGS sequence"/>
</dbReference>
<keyword evidence="1" id="KW-0472">Membrane</keyword>
<organism evidence="2 3">
    <name type="scientific">Onychostoma macrolepis</name>
    <dbReference type="NCBI Taxonomy" id="369639"/>
    <lineage>
        <taxon>Eukaryota</taxon>
        <taxon>Metazoa</taxon>
        <taxon>Chordata</taxon>
        <taxon>Craniata</taxon>
        <taxon>Vertebrata</taxon>
        <taxon>Euteleostomi</taxon>
        <taxon>Actinopterygii</taxon>
        <taxon>Neopterygii</taxon>
        <taxon>Teleostei</taxon>
        <taxon>Ostariophysi</taxon>
        <taxon>Cypriniformes</taxon>
        <taxon>Cyprinidae</taxon>
        <taxon>Acrossocheilinae</taxon>
        <taxon>Onychostoma</taxon>
    </lineage>
</organism>
<accession>A0A7J6DHX2</accession>
<dbReference type="EMBL" id="JAAMOB010000001">
    <property type="protein sequence ID" value="KAF4118936.1"/>
    <property type="molecule type" value="Genomic_DNA"/>
</dbReference>
<keyword evidence="1" id="KW-1133">Transmembrane helix</keyword>
<feature type="transmembrane region" description="Helical" evidence="1">
    <location>
        <begin position="108"/>
        <end position="133"/>
    </location>
</feature>
<evidence type="ECO:0000313" key="2">
    <source>
        <dbReference type="EMBL" id="KAF4118936.1"/>
    </source>
</evidence>
<reference evidence="2 3" key="1">
    <citation type="submission" date="2020-04" db="EMBL/GenBank/DDBJ databases">
        <title>Chromosome-level genome assembly of a cyprinid fish Onychostoma macrolepis by integration of Nanopore Sequencing, Bionano and Hi-C technology.</title>
        <authorList>
            <person name="Wang D."/>
        </authorList>
    </citation>
    <scope>NUCLEOTIDE SEQUENCE [LARGE SCALE GENOMIC DNA]</scope>
    <source>
        <strain evidence="2">SWU-2019</strain>
        <tissue evidence="2">Muscle</tissue>
    </source>
</reference>